<evidence type="ECO:0000313" key="1">
    <source>
        <dbReference type="EMBL" id="KAJ2979725.1"/>
    </source>
</evidence>
<name>A0ACC1NKC8_9HYPO</name>
<evidence type="ECO:0000313" key="2">
    <source>
        <dbReference type="Proteomes" id="UP001143910"/>
    </source>
</evidence>
<accession>A0ACC1NKC8</accession>
<sequence length="1121" mass="122071">MRLQIPIEGLLKSLIVEKLTRRPPAVAKGRMQKRGGKGTHGNQFEYPSLTDILSNHCRETASACAHMHRFLVVVFKLLIDVHYLARLLGAKSILAGAVLSMLLVPVSTKLSRRYRAERSQSTKAHSAVSKLVSEALQSLRHIRLSSMEDTWQARLGAARDRELDQMWRTGIAMSQFGLAMNLGPVLLVSIALSMYAQETGHLSSSIAFLGLNLFDSIHAVFKELPSRFAEARVSWASCELLHRYLSERERGRAAVSSNRLCLENAVLGWQEANSSQNLQDDFTLSNVNVAFPPQALGIVTGSTGSGKSLLLAALLEEANFRAGRLLRPSNCPTSAKEELSIVAGSTALVSQPPWIENCTILDNILFGNSYNEARYKGVLDACALSQDLLALPSGDQTIAGLNGAFLSGGQKWRVALARAFYSTAEILILDDVLSAVDAKVAKNICERGLMGALARERTIIMATHKPDGNLATAKYHVTIENGRVDARALSSTACDVKTSEQESPQEPILESAPNLEKEPENPEHPEKKSAKLAAMSTRQILSAYMWASGGMHCLVIGALVTLLSRAVTHSSSWWLTQWTVQDKSSANYSVSYNMAVYLALSLATVIGLEVKSLVLLSMSLGASRSLFQKLVQSVLFAPLSWIDNMPLGEMIQVLETDIYTMDNKTTQSLHNLLGNLMNLVIILISSVLSAPETILFSAVVLFIYSQVAMQQLTISRQLFKLIDQSLRPVLEQATSIHSGLATIRAFNRTDFYIDRMNQLIDRSAKLGLHLILGQRWLAVRLGALGAVFVTVVAATLVYAGESAPKTGLIITLALQLKGALSGATTMFNLQDMLANTIGRIVSLANVETENQDGNEPPRSWLANASIEVCNLVAGYDASAEPAIRAVDFSVAPGQRLGIVGRTGSGKTTLMNALVRFISPSEGQIFINGVDISTVKVKRLRETIMLIPQDPFLFSGTLRSNVDPSGTATDDRVLDVLRRVNLIPASAANNDEVPGTFADLDMDIQARGENLSYGQRQLICLARVLLVNCSIVVLDEATSGVDDATETAVQRVIRQEFSQATILVVAHRLFTVADFDRILVMSDGEVAEFGPPTTLLDRRGMFWNMVQQSGDAEQITLAIQKS</sequence>
<comment type="caution">
    <text evidence="1">The sequence shown here is derived from an EMBL/GenBank/DDBJ whole genome shotgun (WGS) entry which is preliminary data.</text>
</comment>
<dbReference type="Proteomes" id="UP001143910">
    <property type="component" value="Unassembled WGS sequence"/>
</dbReference>
<proteinExistence type="predicted"/>
<organism evidence="1 2">
    <name type="scientific">Zarea fungicola</name>
    <dbReference type="NCBI Taxonomy" id="93591"/>
    <lineage>
        <taxon>Eukaryota</taxon>
        <taxon>Fungi</taxon>
        <taxon>Dikarya</taxon>
        <taxon>Ascomycota</taxon>
        <taxon>Pezizomycotina</taxon>
        <taxon>Sordariomycetes</taxon>
        <taxon>Hypocreomycetidae</taxon>
        <taxon>Hypocreales</taxon>
        <taxon>Cordycipitaceae</taxon>
        <taxon>Zarea</taxon>
    </lineage>
</organism>
<reference evidence="1" key="1">
    <citation type="submission" date="2022-08" db="EMBL/GenBank/DDBJ databases">
        <title>Genome Sequence of Lecanicillium fungicola.</title>
        <authorList>
            <person name="Buettner E."/>
        </authorList>
    </citation>
    <scope>NUCLEOTIDE SEQUENCE</scope>
    <source>
        <strain evidence="1">Babe33</strain>
    </source>
</reference>
<protein>
    <submittedName>
        <fullName evidence="1">Uncharacterized protein</fullName>
    </submittedName>
</protein>
<dbReference type="EMBL" id="JANJQO010000257">
    <property type="protein sequence ID" value="KAJ2979725.1"/>
    <property type="molecule type" value="Genomic_DNA"/>
</dbReference>
<gene>
    <name evidence="1" type="ORF">NQ176_g3076</name>
</gene>
<keyword evidence="2" id="KW-1185">Reference proteome</keyword>